<proteinExistence type="predicted"/>
<reference evidence="3" key="1">
    <citation type="submission" date="2020-07" db="EMBL/GenBank/DDBJ databases">
        <title>Huge and variable diversity of episymbiotic CPR bacteria and DPANN archaea in groundwater ecosystems.</title>
        <authorList>
            <person name="He C.Y."/>
            <person name="Keren R."/>
            <person name="Whittaker M."/>
            <person name="Farag I.F."/>
            <person name="Doudna J."/>
            <person name="Cate J.H.D."/>
            <person name="Banfield J.F."/>
        </authorList>
    </citation>
    <scope>NUCLEOTIDE SEQUENCE</scope>
    <source>
        <strain evidence="3">NC_groundwater_1664_Pr3_B-0.1um_52_9</strain>
    </source>
</reference>
<evidence type="ECO:0000256" key="1">
    <source>
        <dbReference type="SAM" id="MobiDB-lite"/>
    </source>
</evidence>
<dbReference type="AlphaFoldDB" id="A0A9D6UZT6"/>
<evidence type="ECO:0000313" key="3">
    <source>
        <dbReference type="EMBL" id="MBI5249455.1"/>
    </source>
</evidence>
<feature type="compositionally biased region" description="Basic and acidic residues" evidence="1">
    <location>
        <begin position="1"/>
        <end position="24"/>
    </location>
</feature>
<dbReference type="InterPro" id="IPR025487">
    <property type="entry name" value="DUF4379"/>
</dbReference>
<dbReference type="EMBL" id="JACRDE010000222">
    <property type="protein sequence ID" value="MBI5249455.1"/>
    <property type="molecule type" value="Genomic_DNA"/>
</dbReference>
<evidence type="ECO:0000259" key="2">
    <source>
        <dbReference type="Pfam" id="PF14311"/>
    </source>
</evidence>
<feature type="domain" description="Treble clef zinc finger" evidence="2">
    <location>
        <begin position="77"/>
        <end position="127"/>
    </location>
</feature>
<dbReference type="PANTHER" id="PTHR37317">
    <property type="entry name" value="BLR8090 PROTEIN"/>
    <property type="match status" value="1"/>
</dbReference>
<protein>
    <submittedName>
        <fullName evidence="3">Zinc-ribbon domain-containing protein</fullName>
    </submittedName>
</protein>
<evidence type="ECO:0000313" key="4">
    <source>
        <dbReference type="Proteomes" id="UP000807825"/>
    </source>
</evidence>
<accession>A0A9D6UZT6</accession>
<comment type="caution">
    <text evidence="3">The sequence shown here is derived from an EMBL/GenBank/DDBJ whole genome shotgun (WGS) entry which is preliminary data.</text>
</comment>
<name>A0A9D6UZT6_9BACT</name>
<feature type="region of interest" description="Disordered" evidence="1">
    <location>
        <begin position="1"/>
        <end position="27"/>
    </location>
</feature>
<gene>
    <name evidence="3" type="ORF">HY912_08170</name>
</gene>
<sequence length="134" mass="15148">MDITHPDLAKEWHSEKNGELRPSDVTHGSGQKVWWICEKQHEWEATVSKRSNGRGCPYCAGQKVSLERSLGATFPMLAREWHPLKNSSNAFQVLSQSNKKVWWICKKGHEWKASPSNRVKGSGCPHCLEAVAKP</sequence>
<feature type="domain" description="Treble clef zinc finger" evidence="2">
    <location>
        <begin position="8"/>
        <end position="61"/>
    </location>
</feature>
<dbReference type="Pfam" id="PF14311">
    <property type="entry name" value="DUF4379"/>
    <property type="match status" value="2"/>
</dbReference>
<organism evidence="3 4">
    <name type="scientific">Desulfomonile tiedjei</name>
    <dbReference type="NCBI Taxonomy" id="2358"/>
    <lineage>
        <taxon>Bacteria</taxon>
        <taxon>Pseudomonadati</taxon>
        <taxon>Thermodesulfobacteriota</taxon>
        <taxon>Desulfomonilia</taxon>
        <taxon>Desulfomonilales</taxon>
        <taxon>Desulfomonilaceae</taxon>
        <taxon>Desulfomonile</taxon>
    </lineage>
</organism>
<dbReference type="PANTHER" id="PTHR37317:SF1">
    <property type="entry name" value="ZINC-RIBBON DOMAIN-CONTAINING PROTEIN-RELATED"/>
    <property type="match status" value="1"/>
</dbReference>
<dbReference type="Proteomes" id="UP000807825">
    <property type="component" value="Unassembled WGS sequence"/>
</dbReference>